<gene>
    <name evidence="8" type="primary">ttuB_7</name>
    <name evidence="8" type="ORF">MPEAHAMD_7097</name>
</gene>
<comment type="caution">
    <text evidence="8">The sequence shown here is derived from an EMBL/GenBank/DDBJ whole genome shotgun (WGS) entry which is preliminary data.</text>
</comment>
<protein>
    <submittedName>
        <fullName evidence="8">Tartrate transporter</fullName>
    </submittedName>
</protein>
<keyword evidence="2" id="KW-0813">Transport</keyword>
<feature type="transmembrane region" description="Helical" evidence="6">
    <location>
        <begin position="185"/>
        <end position="207"/>
    </location>
</feature>
<dbReference type="PANTHER" id="PTHR43791:SF36">
    <property type="entry name" value="TRANSPORTER, PUTATIVE (AFU_ORTHOLOGUE AFUA_6G08340)-RELATED"/>
    <property type="match status" value="1"/>
</dbReference>
<organism evidence="8 9">
    <name type="scientific">Methylobacterium frigidaeris</name>
    <dbReference type="NCBI Taxonomy" id="2038277"/>
    <lineage>
        <taxon>Bacteria</taxon>
        <taxon>Pseudomonadati</taxon>
        <taxon>Pseudomonadota</taxon>
        <taxon>Alphaproteobacteria</taxon>
        <taxon>Hyphomicrobiales</taxon>
        <taxon>Methylobacteriaceae</taxon>
        <taxon>Methylobacterium</taxon>
    </lineage>
</organism>
<feature type="transmembrane region" description="Helical" evidence="6">
    <location>
        <begin position="376"/>
        <end position="400"/>
    </location>
</feature>
<evidence type="ECO:0000256" key="3">
    <source>
        <dbReference type="ARBA" id="ARBA00022692"/>
    </source>
</evidence>
<sequence length="443" mass="47238">MNATGDTPQTLEAEIEASTMRRVILRLVPFLMVCYFFALLDRVNVGFAALQMNHDLGLTPAMFGFAASLFFVSYFLVEVPSNLALQRIGARRWIARIMITWGLITMAMALVTGPYSLYAMRFILGAAEAGFFPGAILYLTYWLPSRYRARVLATFTVSIPLATFLGSPLSVALLELDGLFGLRGWQWLFVLEGMPTVLLGVACLFVLTDKPKDAAWLAPAQRDWLVGRLAAEAAGKTPVGHISLWGLARNKYFLTMALVCAGASATGSTLSVWQPQIIKSFGLTNLQTGFVNSVPYGVATVLMILWGRHSDRRAERTWHTAIPLLLAGIGLAVLNLAAGITMTIVAVTFALVGAYAFKGPFWALSAGWLSAGTLAAGLAGINAIANLIGGGLMVNIVGLVKTATGSFALGLLPVALLDVAAAVCVLVISRSHARAVQAQAVAA</sequence>
<evidence type="ECO:0000256" key="4">
    <source>
        <dbReference type="ARBA" id="ARBA00022989"/>
    </source>
</evidence>
<dbReference type="EMBL" id="BPQJ01000089">
    <property type="protein sequence ID" value="GJD66898.1"/>
    <property type="molecule type" value="Genomic_DNA"/>
</dbReference>
<name>A0AA37HJH1_9HYPH</name>
<feature type="transmembrane region" description="Helical" evidence="6">
    <location>
        <begin position="60"/>
        <end position="81"/>
    </location>
</feature>
<dbReference type="GO" id="GO:0022857">
    <property type="term" value="F:transmembrane transporter activity"/>
    <property type="evidence" value="ECO:0007669"/>
    <property type="project" value="InterPro"/>
</dbReference>
<evidence type="ECO:0000313" key="9">
    <source>
        <dbReference type="Proteomes" id="UP001055286"/>
    </source>
</evidence>
<evidence type="ECO:0000256" key="1">
    <source>
        <dbReference type="ARBA" id="ARBA00004141"/>
    </source>
</evidence>
<evidence type="ECO:0000313" key="8">
    <source>
        <dbReference type="EMBL" id="GJD66898.1"/>
    </source>
</evidence>
<comment type="subcellular location">
    <subcellularLocation>
        <location evidence="1">Membrane</location>
        <topology evidence="1">Multi-pass membrane protein</topology>
    </subcellularLocation>
</comment>
<dbReference type="Proteomes" id="UP001055286">
    <property type="component" value="Unassembled WGS sequence"/>
</dbReference>
<dbReference type="GO" id="GO:0016020">
    <property type="term" value="C:membrane"/>
    <property type="evidence" value="ECO:0007669"/>
    <property type="project" value="UniProtKB-SubCell"/>
</dbReference>
<feature type="transmembrane region" description="Helical" evidence="6">
    <location>
        <begin position="318"/>
        <end position="338"/>
    </location>
</feature>
<feature type="transmembrane region" description="Helical" evidence="6">
    <location>
        <begin position="406"/>
        <end position="428"/>
    </location>
</feature>
<feature type="transmembrane region" description="Helical" evidence="6">
    <location>
        <begin position="286"/>
        <end position="306"/>
    </location>
</feature>
<dbReference type="FunFam" id="1.20.1250.20:FF:000018">
    <property type="entry name" value="MFS transporter permease"/>
    <property type="match status" value="1"/>
</dbReference>
<feature type="transmembrane region" description="Helical" evidence="6">
    <location>
        <begin position="344"/>
        <end position="364"/>
    </location>
</feature>
<evidence type="ECO:0000259" key="7">
    <source>
        <dbReference type="PROSITE" id="PS50850"/>
    </source>
</evidence>
<keyword evidence="5 6" id="KW-0472">Membrane</keyword>
<proteinExistence type="predicted"/>
<feature type="transmembrane region" description="Helical" evidence="6">
    <location>
        <begin position="118"/>
        <end position="139"/>
    </location>
</feature>
<evidence type="ECO:0000256" key="5">
    <source>
        <dbReference type="ARBA" id="ARBA00023136"/>
    </source>
</evidence>
<dbReference type="Pfam" id="PF07690">
    <property type="entry name" value="MFS_1"/>
    <property type="match status" value="1"/>
</dbReference>
<dbReference type="PANTHER" id="PTHR43791">
    <property type="entry name" value="PERMEASE-RELATED"/>
    <property type="match status" value="1"/>
</dbReference>
<dbReference type="Gene3D" id="1.20.1250.20">
    <property type="entry name" value="MFS general substrate transporter like domains"/>
    <property type="match status" value="2"/>
</dbReference>
<feature type="transmembrane region" description="Helical" evidence="6">
    <location>
        <begin position="252"/>
        <end position="274"/>
    </location>
</feature>
<dbReference type="CDD" id="cd17319">
    <property type="entry name" value="MFS_ExuT_GudP_like"/>
    <property type="match status" value="1"/>
</dbReference>
<reference evidence="8" key="1">
    <citation type="journal article" date="2016" name="Front. Microbiol.">
        <title>Genome Sequence of the Piezophilic, Mesophilic Sulfate-Reducing Bacterium Desulfovibrio indicus J2T.</title>
        <authorList>
            <person name="Cao J."/>
            <person name="Maignien L."/>
            <person name="Shao Z."/>
            <person name="Alain K."/>
            <person name="Jebbar M."/>
        </authorList>
    </citation>
    <scope>NUCLEOTIDE SEQUENCE</scope>
    <source>
        <strain evidence="8">JCM 32048</strain>
    </source>
</reference>
<dbReference type="InterPro" id="IPR020846">
    <property type="entry name" value="MFS_dom"/>
</dbReference>
<keyword evidence="9" id="KW-1185">Reference proteome</keyword>
<accession>A0AA37HJH1</accession>
<feature type="transmembrane region" description="Helical" evidence="6">
    <location>
        <begin position="151"/>
        <end position="173"/>
    </location>
</feature>
<feature type="transmembrane region" description="Helical" evidence="6">
    <location>
        <begin position="93"/>
        <end position="112"/>
    </location>
</feature>
<evidence type="ECO:0000256" key="6">
    <source>
        <dbReference type="SAM" id="Phobius"/>
    </source>
</evidence>
<keyword evidence="4 6" id="KW-1133">Transmembrane helix</keyword>
<feature type="transmembrane region" description="Helical" evidence="6">
    <location>
        <begin position="23"/>
        <end position="40"/>
    </location>
</feature>
<keyword evidence="3 6" id="KW-0812">Transmembrane</keyword>
<reference evidence="8" key="2">
    <citation type="submission" date="2021-08" db="EMBL/GenBank/DDBJ databases">
        <authorList>
            <person name="Tani A."/>
            <person name="Ola A."/>
            <person name="Ogura Y."/>
            <person name="Katsura K."/>
            <person name="Hayashi T."/>
        </authorList>
    </citation>
    <scope>NUCLEOTIDE SEQUENCE</scope>
    <source>
        <strain evidence="8">JCM 32048</strain>
    </source>
</reference>
<dbReference type="InterPro" id="IPR011701">
    <property type="entry name" value="MFS"/>
</dbReference>
<dbReference type="InterPro" id="IPR036259">
    <property type="entry name" value="MFS_trans_sf"/>
</dbReference>
<dbReference type="SUPFAM" id="SSF103473">
    <property type="entry name" value="MFS general substrate transporter"/>
    <property type="match status" value="1"/>
</dbReference>
<dbReference type="PROSITE" id="PS50850">
    <property type="entry name" value="MFS"/>
    <property type="match status" value="1"/>
</dbReference>
<dbReference type="AlphaFoldDB" id="A0AA37HJH1"/>
<feature type="domain" description="Major facilitator superfamily (MFS) profile" evidence="7">
    <location>
        <begin position="27"/>
        <end position="433"/>
    </location>
</feature>
<evidence type="ECO:0000256" key="2">
    <source>
        <dbReference type="ARBA" id="ARBA00022448"/>
    </source>
</evidence>